<accession>A0A6A5VQL1</accession>
<name>A0A6A5VQL1_9PLEO</name>
<feature type="signal peptide" evidence="1">
    <location>
        <begin position="1"/>
        <end position="18"/>
    </location>
</feature>
<dbReference type="Proteomes" id="UP000800036">
    <property type="component" value="Unassembled WGS sequence"/>
</dbReference>
<gene>
    <name evidence="2" type="ORF">BU23DRAFT_101670</name>
</gene>
<evidence type="ECO:0000313" key="2">
    <source>
        <dbReference type="EMBL" id="KAF1979624.1"/>
    </source>
</evidence>
<protein>
    <submittedName>
        <fullName evidence="2">Uncharacterized protein</fullName>
    </submittedName>
</protein>
<sequence length="205" mass="22622">MRIPKACILAILSPLNEALLLNPTWIMTSRQNVTGALQLSNPILDQPAALPDNQPIYFTPSRPPLGNGSFHIPGDIWPSLPYPGFWTCPRNTALPPNTDDCLQVITNTYEIFGNTTVDVPADRCIQASYRSCLMYTCSSSCGEFKWNMLEWHMLAMHLQNSCIWGRGGGGYLQRLPGGKDGRSVYRTGLTHVNGADRILTPAIVC</sequence>
<dbReference type="AlphaFoldDB" id="A0A6A5VQL1"/>
<keyword evidence="3" id="KW-1185">Reference proteome</keyword>
<proteinExistence type="predicted"/>
<dbReference type="EMBL" id="ML976657">
    <property type="protein sequence ID" value="KAF1979624.1"/>
    <property type="molecule type" value="Genomic_DNA"/>
</dbReference>
<dbReference type="OrthoDB" id="3750859at2759"/>
<feature type="chain" id="PRO_5025352698" evidence="1">
    <location>
        <begin position="19"/>
        <end position="205"/>
    </location>
</feature>
<evidence type="ECO:0000313" key="3">
    <source>
        <dbReference type="Proteomes" id="UP000800036"/>
    </source>
</evidence>
<reference evidence="2" key="1">
    <citation type="journal article" date="2020" name="Stud. Mycol.">
        <title>101 Dothideomycetes genomes: a test case for predicting lifestyles and emergence of pathogens.</title>
        <authorList>
            <person name="Haridas S."/>
            <person name="Albert R."/>
            <person name="Binder M."/>
            <person name="Bloem J."/>
            <person name="Labutti K."/>
            <person name="Salamov A."/>
            <person name="Andreopoulos B."/>
            <person name="Baker S."/>
            <person name="Barry K."/>
            <person name="Bills G."/>
            <person name="Bluhm B."/>
            <person name="Cannon C."/>
            <person name="Castanera R."/>
            <person name="Culley D."/>
            <person name="Daum C."/>
            <person name="Ezra D."/>
            <person name="Gonzalez J."/>
            <person name="Henrissat B."/>
            <person name="Kuo A."/>
            <person name="Liang C."/>
            <person name="Lipzen A."/>
            <person name="Lutzoni F."/>
            <person name="Magnuson J."/>
            <person name="Mondo S."/>
            <person name="Nolan M."/>
            <person name="Ohm R."/>
            <person name="Pangilinan J."/>
            <person name="Park H.-J."/>
            <person name="Ramirez L."/>
            <person name="Alfaro M."/>
            <person name="Sun H."/>
            <person name="Tritt A."/>
            <person name="Yoshinaga Y."/>
            <person name="Zwiers L.-H."/>
            <person name="Turgeon B."/>
            <person name="Goodwin S."/>
            <person name="Spatafora J."/>
            <person name="Crous P."/>
            <person name="Grigoriev I."/>
        </authorList>
    </citation>
    <scope>NUCLEOTIDE SEQUENCE</scope>
    <source>
        <strain evidence="2">CBS 107.79</strain>
    </source>
</reference>
<organism evidence="2 3">
    <name type="scientific">Bimuria novae-zelandiae CBS 107.79</name>
    <dbReference type="NCBI Taxonomy" id="1447943"/>
    <lineage>
        <taxon>Eukaryota</taxon>
        <taxon>Fungi</taxon>
        <taxon>Dikarya</taxon>
        <taxon>Ascomycota</taxon>
        <taxon>Pezizomycotina</taxon>
        <taxon>Dothideomycetes</taxon>
        <taxon>Pleosporomycetidae</taxon>
        <taxon>Pleosporales</taxon>
        <taxon>Massarineae</taxon>
        <taxon>Didymosphaeriaceae</taxon>
        <taxon>Bimuria</taxon>
    </lineage>
</organism>
<evidence type="ECO:0000256" key="1">
    <source>
        <dbReference type="SAM" id="SignalP"/>
    </source>
</evidence>
<keyword evidence="1" id="KW-0732">Signal</keyword>